<accession>A0ABN8ILW7</accession>
<keyword evidence="2" id="KW-1185">Reference proteome</keyword>
<feature type="non-terminal residue" evidence="1">
    <location>
        <position position="1"/>
    </location>
</feature>
<evidence type="ECO:0000313" key="2">
    <source>
        <dbReference type="Proteomes" id="UP000837857"/>
    </source>
</evidence>
<proteinExistence type="predicted"/>
<dbReference type="EMBL" id="OW152840">
    <property type="protein sequence ID" value="CAH2061709.1"/>
    <property type="molecule type" value="Genomic_DNA"/>
</dbReference>
<organism evidence="1 2">
    <name type="scientific">Iphiclides podalirius</name>
    <name type="common">scarce swallowtail</name>
    <dbReference type="NCBI Taxonomy" id="110791"/>
    <lineage>
        <taxon>Eukaryota</taxon>
        <taxon>Metazoa</taxon>
        <taxon>Ecdysozoa</taxon>
        <taxon>Arthropoda</taxon>
        <taxon>Hexapoda</taxon>
        <taxon>Insecta</taxon>
        <taxon>Pterygota</taxon>
        <taxon>Neoptera</taxon>
        <taxon>Endopterygota</taxon>
        <taxon>Lepidoptera</taxon>
        <taxon>Glossata</taxon>
        <taxon>Ditrysia</taxon>
        <taxon>Papilionoidea</taxon>
        <taxon>Papilionidae</taxon>
        <taxon>Papilioninae</taxon>
        <taxon>Iphiclides</taxon>
    </lineage>
</organism>
<reference evidence="1" key="1">
    <citation type="submission" date="2022-03" db="EMBL/GenBank/DDBJ databases">
        <authorList>
            <person name="Martin H S."/>
        </authorList>
    </citation>
    <scope>NUCLEOTIDE SEQUENCE</scope>
</reference>
<evidence type="ECO:0000313" key="1">
    <source>
        <dbReference type="EMBL" id="CAH2061709.1"/>
    </source>
</evidence>
<sequence>MASKGRQPICSIEVTMERCQMSHCPQGSPVVTHPRLLCDCSVYFARSKTQYRRLIGFASSRGESVRGQCEVGVSAGVWWTASYGRRGAMSSEEVCGVRRRRSIKRLLRSLTADKLQSGKLLVVTTQAVHSDQTLSDETHTVLPVDHYVI</sequence>
<name>A0ABN8ILW7_9NEOP</name>
<protein>
    <submittedName>
        <fullName evidence="1">Uncharacterized protein</fullName>
    </submittedName>
</protein>
<gene>
    <name evidence="1" type="ORF">IPOD504_LOCUS11388</name>
</gene>
<dbReference type="Proteomes" id="UP000837857">
    <property type="component" value="Chromosome 28"/>
</dbReference>